<accession>A0A1G7JC30</accession>
<feature type="transmembrane region" description="Helical" evidence="1">
    <location>
        <begin position="199"/>
        <end position="215"/>
    </location>
</feature>
<evidence type="ECO:0000256" key="1">
    <source>
        <dbReference type="SAM" id="Phobius"/>
    </source>
</evidence>
<dbReference type="AlphaFoldDB" id="A0A1G7JC30"/>
<dbReference type="Proteomes" id="UP000182427">
    <property type="component" value="Chromosome I"/>
</dbReference>
<keyword evidence="1" id="KW-0472">Membrane</keyword>
<feature type="transmembrane region" description="Helical" evidence="1">
    <location>
        <begin position="175"/>
        <end position="193"/>
    </location>
</feature>
<feature type="transmembrane region" description="Helical" evidence="1">
    <location>
        <begin position="65"/>
        <end position="87"/>
    </location>
</feature>
<feature type="transmembrane region" description="Helical" evidence="1">
    <location>
        <begin position="404"/>
        <end position="422"/>
    </location>
</feature>
<feature type="transmembrane region" description="Helical" evidence="1">
    <location>
        <begin position="353"/>
        <end position="372"/>
    </location>
</feature>
<feature type="transmembrane region" description="Helical" evidence="1">
    <location>
        <begin position="28"/>
        <end position="45"/>
    </location>
</feature>
<dbReference type="OrthoDB" id="7928301at2"/>
<protein>
    <submittedName>
        <fullName evidence="2">Oligosaccharide repeat unit polymerase</fullName>
    </submittedName>
</protein>
<organism evidence="2 3">
    <name type="scientific">Terriglobus roseus</name>
    <dbReference type="NCBI Taxonomy" id="392734"/>
    <lineage>
        <taxon>Bacteria</taxon>
        <taxon>Pseudomonadati</taxon>
        <taxon>Acidobacteriota</taxon>
        <taxon>Terriglobia</taxon>
        <taxon>Terriglobales</taxon>
        <taxon>Acidobacteriaceae</taxon>
        <taxon>Terriglobus</taxon>
    </lineage>
</organism>
<sequence length="462" mass="51615">MFVALLVATGVIALIGTVCVLDGSHDIFHPLVLIGPMMAFLYTWMPWKLYMNDGLSRFFDNNQLLFVATLNLLGVATFVACCLSVGVQSVPRRNIKRRLSPTIARRLLFGGCVAGSLGLLCWAITIVNVGGFVNAYSASYSGGWDDSGYIRDGSILLLLGIMTALLSRSAGGPRIPAYCMLAIFGVPWCASAVLMARRGPTFELVVFIFMSWYVNRKKRPPVIALAVGGICLGWLVLFLVTNRSSIYIGSNFDVKTDVSNIVESADTGNEWIYGSGTVLSSERREHYFWMRRYLAQILVRPIPSSIWPNKYEDFGIPELLHNAGTGEGFGDALGWKGADGSAPGIVADLWVEVWWLAVPFMGVLGWFYGWVWKNSVTKGGYWVSQAIILNAISIYLVMQTMEAVIFRSLLLSIPCWFVWRYAEKRVTHHVAWRRENFARPHILRLRNVENIRDFEVSHANES</sequence>
<evidence type="ECO:0000313" key="3">
    <source>
        <dbReference type="Proteomes" id="UP000182427"/>
    </source>
</evidence>
<evidence type="ECO:0000313" key="2">
    <source>
        <dbReference type="EMBL" id="SDF22458.1"/>
    </source>
</evidence>
<keyword evidence="1" id="KW-1133">Transmembrane helix</keyword>
<feature type="transmembrane region" description="Helical" evidence="1">
    <location>
        <begin position="379"/>
        <end position="398"/>
    </location>
</feature>
<feature type="transmembrane region" description="Helical" evidence="1">
    <location>
        <begin position="6"/>
        <end position="21"/>
    </location>
</feature>
<feature type="transmembrane region" description="Helical" evidence="1">
    <location>
        <begin position="222"/>
        <end position="240"/>
    </location>
</feature>
<proteinExistence type="predicted"/>
<keyword evidence="1" id="KW-0812">Transmembrane</keyword>
<gene>
    <name evidence="2" type="ORF">SAMN05444167_1765</name>
</gene>
<feature type="transmembrane region" description="Helical" evidence="1">
    <location>
        <begin position="149"/>
        <end position="166"/>
    </location>
</feature>
<dbReference type="EMBL" id="LT629690">
    <property type="protein sequence ID" value="SDF22458.1"/>
    <property type="molecule type" value="Genomic_DNA"/>
</dbReference>
<name>A0A1G7JC30_9BACT</name>
<feature type="transmembrane region" description="Helical" evidence="1">
    <location>
        <begin position="107"/>
        <end position="129"/>
    </location>
</feature>
<dbReference type="RefSeq" id="WP_083344800.1">
    <property type="nucleotide sequence ID" value="NZ_LT629690.1"/>
</dbReference>
<reference evidence="2 3" key="1">
    <citation type="submission" date="2016-10" db="EMBL/GenBank/DDBJ databases">
        <authorList>
            <person name="de Groot N.N."/>
        </authorList>
    </citation>
    <scope>NUCLEOTIDE SEQUENCE [LARGE SCALE GENOMIC DNA]</scope>
    <source>
        <strain evidence="2 3">GAS232</strain>
    </source>
</reference>
<keyword evidence="3" id="KW-1185">Reference proteome</keyword>